<proteinExistence type="predicted"/>
<protein>
    <submittedName>
        <fullName evidence="2">Uncharacterized protein</fullName>
    </submittedName>
</protein>
<feature type="compositionally biased region" description="Basic and acidic residues" evidence="1">
    <location>
        <begin position="9"/>
        <end position="22"/>
    </location>
</feature>
<accession>A0AAV7D5S7</accession>
<dbReference type="Proteomes" id="UP000824782">
    <property type="component" value="Unassembled WGS sequence"/>
</dbReference>
<dbReference type="AlphaFoldDB" id="A0AAV7D5S7"/>
<feature type="region of interest" description="Disordered" evidence="1">
    <location>
        <begin position="1"/>
        <end position="23"/>
    </location>
</feature>
<sequence>MGGSTRNHLRPDPQGTEKKESSWELTAGSCTGVCYRERCQPAIRKKSKLHQVLDKGLKVLNLRLDKSLKMDTKKKIRKPIY</sequence>
<dbReference type="EMBL" id="WNYA01000001">
    <property type="protein sequence ID" value="KAG8591997.1"/>
    <property type="molecule type" value="Genomic_DNA"/>
</dbReference>
<organism evidence="2 3">
    <name type="scientific">Engystomops pustulosus</name>
    <name type="common">Tungara frog</name>
    <name type="synonym">Physalaemus pustulosus</name>
    <dbReference type="NCBI Taxonomy" id="76066"/>
    <lineage>
        <taxon>Eukaryota</taxon>
        <taxon>Metazoa</taxon>
        <taxon>Chordata</taxon>
        <taxon>Craniata</taxon>
        <taxon>Vertebrata</taxon>
        <taxon>Euteleostomi</taxon>
        <taxon>Amphibia</taxon>
        <taxon>Batrachia</taxon>
        <taxon>Anura</taxon>
        <taxon>Neobatrachia</taxon>
        <taxon>Hyloidea</taxon>
        <taxon>Leptodactylidae</taxon>
        <taxon>Leiuperinae</taxon>
        <taxon>Engystomops</taxon>
    </lineage>
</organism>
<gene>
    <name evidence="2" type="ORF">GDO81_000369</name>
</gene>
<evidence type="ECO:0000256" key="1">
    <source>
        <dbReference type="SAM" id="MobiDB-lite"/>
    </source>
</evidence>
<evidence type="ECO:0000313" key="2">
    <source>
        <dbReference type="EMBL" id="KAG8591997.1"/>
    </source>
</evidence>
<name>A0AAV7D5S7_ENGPU</name>
<evidence type="ECO:0000313" key="3">
    <source>
        <dbReference type="Proteomes" id="UP000824782"/>
    </source>
</evidence>
<reference evidence="2" key="1">
    <citation type="thesis" date="2020" institute="ProQuest LLC" country="789 East Eisenhower Parkway, Ann Arbor, MI, USA">
        <title>Comparative Genomics and Chromosome Evolution.</title>
        <authorList>
            <person name="Mudd A.B."/>
        </authorList>
    </citation>
    <scope>NUCLEOTIDE SEQUENCE</scope>
    <source>
        <strain evidence="2">237g6f4</strain>
        <tissue evidence="2">Blood</tissue>
    </source>
</reference>
<comment type="caution">
    <text evidence="2">The sequence shown here is derived from an EMBL/GenBank/DDBJ whole genome shotgun (WGS) entry which is preliminary data.</text>
</comment>
<keyword evidence="3" id="KW-1185">Reference proteome</keyword>